<keyword evidence="3" id="KW-1185">Reference proteome</keyword>
<dbReference type="Gene3D" id="1.10.260.40">
    <property type="entry name" value="lambda repressor-like DNA-binding domains"/>
    <property type="match status" value="1"/>
</dbReference>
<dbReference type="PROSITE" id="PS50943">
    <property type="entry name" value="HTH_CROC1"/>
    <property type="match status" value="1"/>
</dbReference>
<dbReference type="RefSeq" id="WP_127736285.1">
    <property type="nucleotide sequence ID" value="NZ_RZTZ01000001.1"/>
</dbReference>
<protein>
    <submittedName>
        <fullName evidence="2">Helix-turn-helix domain-containing protein</fullName>
    </submittedName>
</protein>
<evidence type="ECO:0000313" key="3">
    <source>
        <dbReference type="Proteomes" id="UP000288024"/>
    </source>
</evidence>
<reference evidence="2 3" key="1">
    <citation type="submission" date="2019-01" db="EMBL/GenBank/DDBJ databases">
        <title>Bacillus sp. M5HDSG1-1, whole genome shotgun sequence.</title>
        <authorList>
            <person name="Tuo L."/>
        </authorList>
    </citation>
    <scope>NUCLEOTIDE SEQUENCE [LARGE SCALE GENOMIC DNA]</scope>
    <source>
        <strain evidence="2 3">M5HDSG1-1</strain>
    </source>
</reference>
<dbReference type="AlphaFoldDB" id="A0A437KHS5"/>
<accession>A0A437KHS5</accession>
<proteinExistence type="predicted"/>
<evidence type="ECO:0000259" key="1">
    <source>
        <dbReference type="PROSITE" id="PS50943"/>
    </source>
</evidence>
<dbReference type="EMBL" id="RZTZ01000001">
    <property type="protein sequence ID" value="RVT67689.1"/>
    <property type="molecule type" value="Genomic_DNA"/>
</dbReference>
<dbReference type="SMART" id="SM00530">
    <property type="entry name" value="HTH_XRE"/>
    <property type="match status" value="1"/>
</dbReference>
<dbReference type="SUPFAM" id="SSF52980">
    <property type="entry name" value="Restriction endonuclease-like"/>
    <property type="match status" value="1"/>
</dbReference>
<organism evidence="2 3">
    <name type="scientific">Niallia taxi</name>
    <dbReference type="NCBI Taxonomy" id="2499688"/>
    <lineage>
        <taxon>Bacteria</taxon>
        <taxon>Bacillati</taxon>
        <taxon>Bacillota</taxon>
        <taxon>Bacilli</taxon>
        <taxon>Bacillales</taxon>
        <taxon>Bacillaceae</taxon>
        <taxon>Niallia</taxon>
    </lineage>
</organism>
<dbReference type="Proteomes" id="UP000288024">
    <property type="component" value="Unassembled WGS sequence"/>
</dbReference>
<name>A0A437KHS5_9BACI</name>
<dbReference type="GO" id="GO:0003677">
    <property type="term" value="F:DNA binding"/>
    <property type="evidence" value="ECO:0007669"/>
    <property type="project" value="InterPro"/>
</dbReference>
<dbReference type="InterPro" id="IPR011335">
    <property type="entry name" value="Restrct_endonuc-II-like"/>
</dbReference>
<dbReference type="CDD" id="cd00093">
    <property type="entry name" value="HTH_XRE"/>
    <property type="match status" value="1"/>
</dbReference>
<dbReference type="SUPFAM" id="SSF47413">
    <property type="entry name" value="lambda repressor-like DNA-binding domains"/>
    <property type="match status" value="1"/>
</dbReference>
<evidence type="ECO:0000313" key="2">
    <source>
        <dbReference type="EMBL" id="RVT67689.1"/>
    </source>
</evidence>
<dbReference type="InterPro" id="IPR001387">
    <property type="entry name" value="Cro/C1-type_HTH"/>
</dbReference>
<dbReference type="Pfam" id="PF13560">
    <property type="entry name" value="HTH_31"/>
    <property type="match status" value="1"/>
</dbReference>
<feature type="domain" description="HTH cro/C1-type" evidence="1">
    <location>
        <begin position="8"/>
        <end position="67"/>
    </location>
</feature>
<dbReference type="InterPro" id="IPR010982">
    <property type="entry name" value="Lambda_DNA-bd_dom_sf"/>
</dbReference>
<gene>
    <name evidence="2" type="ORF">EM808_04225</name>
</gene>
<comment type="caution">
    <text evidence="2">The sequence shown here is derived from an EMBL/GenBank/DDBJ whole genome shotgun (WGS) entry which is preliminary data.</text>
</comment>
<sequence length="154" mass="17972">MSELGELLRELRGKRSLREIAKITEISHTYISDLEKGFRRDTKAPINPSPDTLKRLANAYDFSYEELMKSAGYLPDLIVNDGNNEYHVEVKSADKDDKYDSLSEINKLIKEYGIEQMGFFDIEQWKNLSPQDVKIVEEHFKMIVKLAKERNQEK</sequence>